<name>A0A832X6K9_9ARCH</name>
<evidence type="ECO:0000313" key="2">
    <source>
        <dbReference type="EMBL" id="HIK00965.1"/>
    </source>
</evidence>
<keyword evidence="3" id="KW-1185">Reference proteome</keyword>
<dbReference type="InterPro" id="IPR005237">
    <property type="entry name" value="MJ0570"/>
</dbReference>
<protein>
    <submittedName>
        <fullName evidence="2">TIGR00289 family protein</fullName>
    </submittedName>
</protein>
<dbReference type="FunFam" id="3.40.50.620:FF:000145">
    <property type="entry name" value="ATP-binding domain containing protein"/>
    <property type="match status" value="1"/>
</dbReference>
<organism evidence="2 3">
    <name type="scientific">Candidatus Naiadarchaeum limnaeum</name>
    <dbReference type="NCBI Taxonomy" id="2756139"/>
    <lineage>
        <taxon>Archaea</taxon>
        <taxon>Candidatus Undinarchaeota</taxon>
        <taxon>Candidatus Undinarchaeia</taxon>
        <taxon>Candidatus Naiadarchaeales</taxon>
        <taxon>Candidatus Naiadarchaeaceae</taxon>
        <taxon>Candidatus Naiadarchaeum</taxon>
    </lineage>
</organism>
<dbReference type="Gene3D" id="3.90.1490.10">
    <property type="entry name" value="putative n-type atp pyrophosphatase, domain 2"/>
    <property type="match status" value="1"/>
</dbReference>
<dbReference type="NCBIfam" id="TIGR03679">
    <property type="entry name" value="arCOG00187"/>
    <property type="match status" value="1"/>
</dbReference>
<evidence type="ECO:0000259" key="1">
    <source>
        <dbReference type="Pfam" id="PF01902"/>
    </source>
</evidence>
<dbReference type="CDD" id="cd01994">
    <property type="entry name" value="AANH_PF0828-like"/>
    <property type="match status" value="1"/>
</dbReference>
<dbReference type="AlphaFoldDB" id="A0A832X6K9"/>
<dbReference type="PANTHER" id="PTHR12196:SF2">
    <property type="entry name" value="DIPHTHINE--AMMONIA LIGASE"/>
    <property type="match status" value="1"/>
</dbReference>
<dbReference type="EMBL" id="DVAB01000050">
    <property type="protein sequence ID" value="HIK00965.1"/>
    <property type="molecule type" value="Genomic_DNA"/>
</dbReference>
<dbReference type="PIRSF" id="PIRSF039123">
    <property type="entry name" value="Diphthamide_synthase"/>
    <property type="match status" value="1"/>
</dbReference>
<dbReference type="GO" id="GO:0017183">
    <property type="term" value="P:protein histidyl modification to diphthamide"/>
    <property type="evidence" value="ECO:0007669"/>
    <property type="project" value="TreeGrafter"/>
</dbReference>
<dbReference type="InterPro" id="IPR002761">
    <property type="entry name" value="Diphthami_syn_dom"/>
</dbReference>
<dbReference type="InterPro" id="IPR022427">
    <property type="entry name" value="MJ0570_ATP-bd"/>
</dbReference>
<dbReference type="InterPro" id="IPR014729">
    <property type="entry name" value="Rossmann-like_a/b/a_fold"/>
</dbReference>
<comment type="caution">
    <text evidence="2">The sequence shown here is derived from an EMBL/GenBank/DDBJ whole genome shotgun (WGS) entry which is preliminary data.</text>
</comment>
<evidence type="ECO:0000313" key="3">
    <source>
        <dbReference type="Proteomes" id="UP000646946"/>
    </source>
</evidence>
<dbReference type="Pfam" id="PF01902">
    <property type="entry name" value="Diphthami_syn_2"/>
    <property type="match status" value="1"/>
</dbReference>
<sequence>MRLGALFSGGKDSTFALYWAIKNNHSIECLISLKAARADSYMFQVATIELTKLSAQALGFPIIFEQTSGIKEKELEDLKRAILRAKKEYGIEGVTAGALASNYQKERVEKICAELGLKVFAPYWHYDQEKYLREILAAGFEVIFTRVAALGFTEKWLGRKLDLNAIEDLKKLNQKYRVHIGGEGGEFETLVLDGPIFKKRIEILESKKTWHANEGELVIKKAELTGKS</sequence>
<dbReference type="Gene3D" id="3.40.50.620">
    <property type="entry name" value="HUPs"/>
    <property type="match status" value="1"/>
</dbReference>
<proteinExistence type="predicted"/>
<dbReference type="GO" id="GO:0017178">
    <property type="term" value="F:diphthine-ammonia ligase activity"/>
    <property type="evidence" value="ECO:0007669"/>
    <property type="project" value="TreeGrafter"/>
</dbReference>
<dbReference type="SUPFAM" id="SSF52402">
    <property type="entry name" value="Adenine nucleotide alpha hydrolases-like"/>
    <property type="match status" value="1"/>
</dbReference>
<dbReference type="InterPro" id="IPR030662">
    <property type="entry name" value="DPH6/MJ0570"/>
</dbReference>
<dbReference type="Proteomes" id="UP000646946">
    <property type="component" value="Unassembled WGS sequence"/>
</dbReference>
<dbReference type="PANTHER" id="PTHR12196">
    <property type="entry name" value="DOMAIN OF UNKNOWN FUNCTION 71 DUF71 -CONTAINING PROTEIN"/>
    <property type="match status" value="1"/>
</dbReference>
<feature type="domain" description="Diphthamide synthase" evidence="1">
    <location>
        <begin position="1"/>
        <end position="223"/>
    </location>
</feature>
<gene>
    <name evidence="2" type="ORF">H1016_05535</name>
</gene>
<accession>A0A832X6K9</accession>
<reference evidence="2 3" key="1">
    <citation type="journal article" name="Nat. Commun.">
        <title>Undinarchaeota illuminate DPANN phylogeny and the impact of gene transfer on archaeal evolution.</title>
        <authorList>
            <person name="Dombrowski N."/>
            <person name="Williams T.A."/>
            <person name="Sun J."/>
            <person name="Woodcroft B.J."/>
            <person name="Lee J.H."/>
            <person name="Minh B.Q."/>
            <person name="Rinke C."/>
            <person name="Spang A."/>
        </authorList>
    </citation>
    <scope>NUCLEOTIDE SEQUENCE [LARGE SCALE GENOMIC DNA]</scope>
    <source>
        <strain evidence="2">MAG_bin1129</strain>
    </source>
</reference>
<dbReference type="NCBIfam" id="TIGR00290">
    <property type="entry name" value="MJ0570_dom"/>
    <property type="match status" value="1"/>
</dbReference>
<dbReference type="NCBIfam" id="TIGR00289">
    <property type="entry name" value="TIGR00289 family protein"/>
    <property type="match status" value="1"/>
</dbReference>